<name>A0ABP3RAV2_9BACI</name>
<keyword evidence="2" id="KW-1185">Reference proteome</keyword>
<proteinExistence type="predicted"/>
<dbReference type="InterPro" id="IPR014985">
    <property type="entry name" value="WbqC"/>
</dbReference>
<comment type="caution">
    <text evidence="1">The sequence shown here is derived from an EMBL/GenBank/DDBJ whole genome shotgun (WGS) entry which is preliminary data.</text>
</comment>
<protein>
    <submittedName>
        <fullName evidence="1">WbqC family protein</fullName>
    </submittedName>
</protein>
<dbReference type="EMBL" id="BAAADS010000017">
    <property type="protein sequence ID" value="GAA0606456.1"/>
    <property type="molecule type" value="Genomic_DNA"/>
</dbReference>
<reference evidence="2" key="1">
    <citation type="journal article" date="2019" name="Int. J. Syst. Evol. Microbiol.">
        <title>The Global Catalogue of Microorganisms (GCM) 10K type strain sequencing project: providing services to taxonomists for standard genome sequencing and annotation.</title>
        <authorList>
            <consortium name="The Broad Institute Genomics Platform"/>
            <consortium name="The Broad Institute Genome Sequencing Center for Infectious Disease"/>
            <person name="Wu L."/>
            <person name="Ma J."/>
        </authorList>
    </citation>
    <scope>NUCLEOTIDE SEQUENCE [LARGE SCALE GENOMIC DNA]</scope>
    <source>
        <strain evidence="2">JCM 15395</strain>
    </source>
</reference>
<evidence type="ECO:0000313" key="1">
    <source>
        <dbReference type="EMBL" id="GAA0606456.1"/>
    </source>
</evidence>
<gene>
    <name evidence="1" type="ORF">GCM10009001_24630</name>
</gene>
<dbReference type="Pfam" id="PF08889">
    <property type="entry name" value="WbqC"/>
    <property type="match status" value="1"/>
</dbReference>
<evidence type="ECO:0000313" key="2">
    <source>
        <dbReference type="Proteomes" id="UP001500866"/>
    </source>
</evidence>
<dbReference type="RefSeq" id="WP_343813514.1">
    <property type="nucleotide sequence ID" value="NZ_BAAADS010000017.1"/>
</dbReference>
<organism evidence="1 2">
    <name type="scientific">Virgibacillus siamensis</name>
    <dbReference type="NCBI Taxonomy" id="480071"/>
    <lineage>
        <taxon>Bacteria</taxon>
        <taxon>Bacillati</taxon>
        <taxon>Bacillota</taxon>
        <taxon>Bacilli</taxon>
        <taxon>Bacillales</taxon>
        <taxon>Bacillaceae</taxon>
        <taxon>Virgibacillus</taxon>
    </lineage>
</organism>
<dbReference type="Proteomes" id="UP001500866">
    <property type="component" value="Unassembled WGS sequence"/>
</dbReference>
<sequence length="235" mass="27544">MKLAIMQPYLFPYIGYFQLIHAVDKFVVYDDVQYIKGGWINRNKILVNHEPHVFTFSVKKDSLDTNINERYFSQNFNKEKSKFLKTVKESYGKADNFDQVYTIIKSTLEEAKATDNIATVITRSIKLICDYLEINTPIVLSSNIDKSHNLSREDRVIEMNRLLEANHYINAIGGTDLYSKDYFSNYDLKIDFLKSNAIHYEQTENDFVPNLSIIDVLMHNSKHQIRKFLDEYTLV</sequence>
<accession>A0ABP3RAV2</accession>